<keyword evidence="2" id="KW-1185">Reference proteome</keyword>
<gene>
    <name evidence="1" type="ORF">PoB_006002800</name>
</gene>
<proteinExistence type="predicted"/>
<reference evidence="1 2" key="1">
    <citation type="journal article" date="2021" name="Elife">
        <title>Chloroplast acquisition without the gene transfer in kleptoplastic sea slugs, Plakobranchus ocellatus.</title>
        <authorList>
            <person name="Maeda T."/>
            <person name="Takahashi S."/>
            <person name="Yoshida T."/>
            <person name="Shimamura S."/>
            <person name="Takaki Y."/>
            <person name="Nagai Y."/>
            <person name="Toyoda A."/>
            <person name="Suzuki Y."/>
            <person name="Arimoto A."/>
            <person name="Ishii H."/>
            <person name="Satoh N."/>
            <person name="Nishiyama T."/>
            <person name="Hasebe M."/>
            <person name="Maruyama T."/>
            <person name="Minagawa J."/>
            <person name="Obokata J."/>
            <person name="Shigenobu S."/>
        </authorList>
    </citation>
    <scope>NUCLEOTIDE SEQUENCE [LARGE SCALE GENOMIC DNA]</scope>
</reference>
<dbReference type="EMBL" id="BLXT01006781">
    <property type="protein sequence ID" value="GFO33523.1"/>
    <property type="molecule type" value="Genomic_DNA"/>
</dbReference>
<evidence type="ECO:0000313" key="1">
    <source>
        <dbReference type="EMBL" id="GFO33523.1"/>
    </source>
</evidence>
<comment type="caution">
    <text evidence="1">The sequence shown here is derived from an EMBL/GenBank/DDBJ whole genome shotgun (WGS) entry which is preliminary data.</text>
</comment>
<dbReference type="AlphaFoldDB" id="A0AAV4CNQ8"/>
<protein>
    <submittedName>
        <fullName evidence="1">Uncharacterized protein</fullName>
    </submittedName>
</protein>
<sequence length="168" mass="18941">MIMIKGGHSHECDLFENAQPRHQEWPEPACRCMRTTASTVHAMGVRRYKVLIHPTFYVRVVTSSKKGTDTDGVLVFRSNSEDTANKISEIFDTRHRQGRTEGQWESGVDKKRNTSHKIEPQKVLLYLFVPKSASLKVISGILAFVGTGTGVGLEHQKRAPLQISRRVL</sequence>
<accession>A0AAV4CNQ8</accession>
<name>A0AAV4CNQ8_9GAST</name>
<organism evidence="1 2">
    <name type="scientific">Plakobranchus ocellatus</name>
    <dbReference type="NCBI Taxonomy" id="259542"/>
    <lineage>
        <taxon>Eukaryota</taxon>
        <taxon>Metazoa</taxon>
        <taxon>Spiralia</taxon>
        <taxon>Lophotrochozoa</taxon>
        <taxon>Mollusca</taxon>
        <taxon>Gastropoda</taxon>
        <taxon>Heterobranchia</taxon>
        <taxon>Euthyneura</taxon>
        <taxon>Panpulmonata</taxon>
        <taxon>Sacoglossa</taxon>
        <taxon>Placobranchoidea</taxon>
        <taxon>Plakobranchidae</taxon>
        <taxon>Plakobranchus</taxon>
    </lineage>
</organism>
<evidence type="ECO:0000313" key="2">
    <source>
        <dbReference type="Proteomes" id="UP000735302"/>
    </source>
</evidence>
<dbReference type="Proteomes" id="UP000735302">
    <property type="component" value="Unassembled WGS sequence"/>
</dbReference>